<keyword evidence="1" id="KW-0472">Membrane</keyword>
<proteinExistence type="predicted"/>
<dbReference type="Proteomes" id="UP000197003">
    <property type="component" value="Chromosome"/>
</dbReference>
<evidence type="ECO:0000313" key="3">
    <source>
        <dbReference type="Proteomes" id="UP000197003"/>
    </source>
</evidence>
<evidence type="ECO:0008006" key="4">
    <source>
        <dbReference type="Google" id="ProtNLM"/>
    </source>
</evidence>
<name>A0A1Z3N8V1_BDEBC</name>
<keyword evidence="1" id="KW-0812">Transmembrane</keyword>
<feature type="transmembrane region" description="Helical" evidence="1">
    <location>
        <begin position="12"/>
        <end position="28"/>
    </location>
</feature>
<dbReference type="OrthoDB" id="9771783at2"/>
<evidence type="ECO:0000256" key="1">
    <source>
        <dbReference type="SAM" id="Phobius"/>
    </source>
</evidence>
<dbReference type="RefSeq" id="WP_088565383.1">
    <property type="nucleotide sequence ID" value="NZ_CP020946.1"/>
</dbReference>
<sequence>MKYINRLGPTGKVILGVVLVLIVVRIFLPTGMKYAINWYLGNKMENYEGRIEDFDLALYRGAYQIEGLKIWKKGASPDQALIAADQLDLSIAWRGILKKEFLGDLSVHGARISLSDSKDEKKEDLGQGQDWRTVFKKLIPITLESVKIADSSFHFLNRDFKVPVDVKVDRIEGRIDNIRNTEDNKDPLPTRAAVVARMQGHADLKGKARLNLLSKVPSFDTDAQLQNLKLQTLNEFFMAYGPFTFTKGQFSLYVESVSRDGRIKGYAKPFIKDLDVIDDKESFKSMGRAFNEVGLALVNLILRDGDSKTLGARIEFEGASKAPSIDKWGAFWSSVQNGFFEAIKQSLEHSISPKDLKKQKSP</sequence>
<accession>A0A1Z3N8V1</accession>
<reference evidence="2 3" key="1">
    <citation type="submission" date="2017-04" db="EMBL/GenBank/DDBJ databases">
        <title>Whole genome sequence of Bdellovibrio bacteriovorus strain SSB218315.</title>
        <authorList>
            <person name="Oyedara O."/>
            <person name="Rodriguez-Perez M.A."/>
        </authorList>
    </citation>
    <scope>NUCLEOTIDE SEQUENCE [LARGE SCALE GENOMIC DNA]</scope>
    <source>
        <strain evidence="2 3">SSB218315</strain>
    </source>
</reference>
<protein>
    <recommendedName>
        <fullName evidence="4">DUF748 domain-containing protein</fullName>
    </recommendedName>
</protein>
<keyword evidence="1" id="KW-1133">Transmembrane helix</keyword>
<gene>
    <name evidence="2" type="ORF">B9G79_10000</name>
</gene>
<organism evidence="2 3">
    <name type="scientific">Bdellovibrio bacteriovorus</name>
    <dbReference type="NCBI Taxonomy" id="959"/>
    <lineage>
        <taxon>Bacteria</taxon>
        <taxon>Pseudomonadati</taxon>
        <taxon>Bdellovibrionota</taxon>
        <taxon>Bdellovibrionia</taxon>
        <taxon>Bdellovibrionales</taxon>
        <taxon>Pseudobdellovibrionaceae</taxon>
        <taxon>Bdellovibrio</taxon>
    </lineage>
</organism>
<evidence type="ECO:0000313" key="2">
    <source>
        <dbReference type="EMBL" id="ASD63876.1"/>
    </source>
</evidence>
<dbReference type="AlphaFoldDB" id="A0A1Z3N8V1"/>
<dbReference type="EMBL" id="CP020946">
    <property type="protein sequence ID" value="ASD63876.1"/>
    <property type="molecule type" value="Genomic_DNA"/>
</dbReference>